<evidence type="ECO:0000313" key="2">
    <source>
        <dbReference type="EMBL" id="CAI6359830.1"/>
    </source>
</evidence>
<evidence type="ECO:0000256" key="1">
    <source>
        <dbReference type="SAM" id="MobiDB-lite"/>
    </source>
</evidence>
<dbReference type="Proteomes" id="UP001160148">
    <property type="component" value="Unassembled WGS sequence"/>
</dbReference>
<evidence type="ECO:0000313" key="3">
    <source>
        <dbReference type="Proteomes" id="UP001160148"/>
    </source>
</evidence>
<protein>
    <submittedName>
        <fullName evidence="2">Uncharacterized protein</fullName>
    </submittedName>
</protein>
<accession>A0AAV0WV67</accession>
<comment type="caution">
    <text evidence="2">The sequence shown here is derived from an EMBL/GenBank/DDBJ whole genome shotgun (WGS) entry which is preliminary data.</text>
</comment>
<feature type="region of interest" description="Disordered" evidence="1">
    <location>
        <begin position="212"/>
        <end position="245"/>
    </location>
</feature>
<proteinExistence type="predicted"/>
<reference evidence="2 3" key="1">
    <citation type="submission" date="2023-01" db="EMBL/GenBank/DDBJ databases">
        <authorList>
            <person name="Whitehead M."/>
        </authorList>
    </citation>
    <scope>NUCLEOTIDE SEQUENCE [LARGE SCALE GENOMIC DNA]</scope>
</reference>
<keyword evidence="3" id="KW-1185">Reference proteome</keyword>
<name>A0AAV0WV67_9HEMI</name>
<organism evidence="2 3">
    <name type="scientific">Macrosiphum euphorbiae</name>
    <name type="common">potato aphid</name>
    <dbReference type="NCBI Taxonomy" id="13131"/>
    <lineage>
        <taxon>Eukaryota</taxon>
        <taxon>Metazoa</taxon>
        <taxon>Ecdysozoa</taxon>
        <taxon>Arthropoda</taxon>
        <taxon>Hexapoda</taxon>
        <taxon>Insecta</taxon>
        <taxon>Pterygota</taxon>
        <taxon>Neoptera</taxon>
        <taxon>Paraneoptera</taxon>
        <taxon>Hemiptera</taxon>
        <taxon>Sternorrhyncha</taxon>
        <taxon>Aphidomorpha</taxon>
        <taxon>Aphidoidea</taxon>
        <taxon>Aphididae</taxon>
        <taxon>Macrosiphini</taxon>
        <taxon>Macrosiphum</taxon>
    </lineage>
</organism>
<dbReference type="AlphaFoldDB" id="A0AAV0WV67"/>
<sequence>MASLEEMTNIGLKIMRSKLAPWQRIDALKTFFFPSTVHLMRMGTFQKTAWENIDNIIRPEIKATLYLPQEASSEYLYGSTNGGCCGIRMLAEDSDIAAVDSAFKLLTSPDGRVATDARSHIHTTTEKRIGRPPSTEEVALYLSGEDEGPFRAKRGTGVKSVWSCARMASKRNKVNWNFTNNSTIIKHMGVELKPKNVMRCNAHNAKQLQIKKECGPHTKSGPRQGNGVRRSPPRRDTLYKKRRLH</sequence>
<gene>
    <name evidence="2" type="ORF">MEUPH1_LOCUS15201</name>
</gene>
<dbReference type="EMBL" id="CARXXK010000002">
    <property type="protein sequence ID" value="CAI6359830.1"/>
    <property type="molecule type" value="Genomic_DNA"/>
</dbReference>